<evidence type="ECO:0000256" key="2">
    <source>
        <dbReference type="ARBA" id="ARBA00022821"/>
    </source>
</evidence>
<dbReference type="Gene3D" id="3.80.10.10">
    <property type="entry name" value="Ribonuclease Inhibitor"/>
    <property type="match status" value="1"/>
</dbReference>
<evidence type="ECO:0000259" key="3">
    <source>
        <dbReference type="Pfam" id="PF23559"/>
    </source>
</evidence>
<sequence length="488" mass="55877">MFPEDSEIVKERLIRMWIAEGFIQCEKQGKNPFEIGEFYFNELINRSMIQSIYNSLTGMIYSCRIHDMVLDLIRSFSCEENFVTILSDMDSTSPSSTIRRLSLQNGKKSHVMAQATRNLSQRARTVVIFPPAVAQVPAAGSCRFLRVLDLEHCNFSHTDSLKYLGNLYQLRYLRLYSMHISQLPEEIGNLQFLQTLDVRSNPISILPSSVVELRNLMCLDIDETTRVPNGIGNLTCLEQLSLLRIDGSTINIIEELCQLTELRRLWIKLDEWNDKLLGCLHKLQKIQELHIKVHRWPRNIGGLDAWVAPRHLRLLNTEDICWFSTLPTWVNPSFVPVLTWLQIAVRELHQVDLDILGRLPALRFLRLMVDNKNLGILQGLIVSPGSFPCLEFCYFLKFVWPVVFQKGAMPRLTSLSLWWLFYAREARGIGSSDGGLDLGLGNLPSLQDVKAMLRCEGASKEEAEQAKAALTHAAKMHPNHPRHHIDVY</sequence>
<dbReference type="PANTHER" id="PTHR23155:SF1116">
    <property type="entry name" value="OS12G0273300 PROTEIN"/>
    <property type="match status" value="1"/>
</dbReference>
<comment type="caution">
    <text evidence="5">The sequence shown here is derived from an EMBL/GenBank/DDBJ whole genome shotgun (WGS) entry which is preliminary data.</text>
</comment>
<keyword evidence="2" id="KW-0611">Plant defense</keyword>
<evidence type="ECO:0000313" key="6">
    <source>
        <dbReference type="Proteomes" id="UP000823388"/>
    </source>
</evidence>
<feature type="domain" description="Disease resistance protein winged helix" evidence="3">
    <location>
        <begin position="1"/>
        <end position="73"/>
    </location>
</feature>
<dbReference type="Pfam" id="PF23559">
    <property type="entry name" value="WHD_DRP"/>
    <property type="match status" value="1"/>
</dbReference>
<keyword evidence="6" id="KW-1185">Reference proteome</keyword>
<proteinExistence type="predicted"/>
<dbReference type="InterPro" id="IPR044974">
    <property type="entry name" value="Disease_R_plants"/>
</dbReference>
<accession>A0A8T0PX19</accession>
<dbReference type="Proteomes" id="UP000823388">
    <property type="component" value="Chromosome 8K"/>
</dbReference>
<feature type="domain" description="Disease resistance R13L4/SHOC-2-like LRR" evidence="4">
    <location>
        <begin position="123"/>
        <end position="482"/>
    </location>
</feature>
<organism evidence="5 6">
    <name type="scientific">Panicum virgatum</name>
    <name type="common">Blackwell switchgrass</name>
    <dbReference type="NCBI Taxonomy" id="38727"/>
    <lineage>
        <taxon>Eukaryota</taxon>
        <taxon>Viridiplantae</taxon>
        <taxon>Streptophyta</taxon>
        <taxon>Embryophyta</taxon>
        <taxon>Tracheophyta</taxon>
        <taxon>Spermatophyta</taxon>
        <taxon>Magnoliopsida</taxon>
        <taxon>Liliopsida</taxon>
        <taxon>Poales</taxon>
        <taxon>Poaceae</taxon>
        <taxon>PACMAD clade</taxon>
        <taxon>Panicoideae</taxon>
        <taxon>Panicodae</taxon>
        <taxon>Paniceae</taxon>
        <taxon>Panicinae</taxon>
        <taxon>Panicum</taxon>
        <taxon>Panicum sect. Hiantes</taxon>
    </lineage>
</organism>
<dbReference type="SUPFAM" id="SSF52058">
    <property type="entry name" value="L domain-like"/>
    <property type="match status" value="1"/>
</dbReference>
<evidence type="ECO:0000259" key="4">
    <source>
        <dbReference type="Pfam" id="PF23598"/>
    </source>
</evidence>
<dbReference type="InterPro" id="IPR055414">
    <property type="entry name" value="LRR_R13L4/SHOC2-like"/>
</dbReference>
<dbReference type="GO" id="GO:0042742">
    <property type="term" value="P:defense response to bacterium"/>
    <property type="evidence" value="ECO:0007669"/>
    <property type="project" value="UniProtKB-ARBA"/>
</dbReference>
<dbReference type="InterPro" id="IPR058922">
    <property type="entry name" value="WHD_DRP"/>
</dbReference>
<dbReference type="InterPro" id="IPR036388">
    <property type="entry name" value="WH-like_DNA-bd_sf"/>
</dbReference>
<dbReference type="GO" id="GO:0002758">
    <property type="term" value="P:innate immune response-activating signaling pathway"/>
    <property type="evidence" value="ECO:0007669"/>
    <property type="project" value="UniProtKB-ARBA"/>
</dbReference>
<dbReference type="InterPro" id="IPR032675">
    <property type="entry name" value="LRR_dom_sf"/>
</dbReference>
<keyword evidence="1" id="KW-0677">Repeat</keyword>
<dbReference type="PANTHER" id="PTHR23155">
    <property type="entry name" value="DISEASE RESISTANCE PROTEIN RP"/>
    <property type="match status" value="1"/>
</dbReference>
<evidence type="ECO:0000313" key="5">
    <source>
        <dbReference type="EMBL" id="KAG2563486.1"/>
    </source>
</evidence>
<dbReference type="Gene3D" id="1.10.10.10">
    <property type="entry name" value="Winged helix-like DNA-binding domain superfamily/Winged helix DNA-binding domain"/>
    <property type="match status" value="1"/>
</dbReference>
<evidence type="ECO:0000256" key="1">
    <source>
        <dbReference type="ARBA" id="ARBA00022737"/>
    </source>
</evidence>
<dbReference type="AlphaFoldDB" id="A0A8T0PX19"/>
<protein>
    <submittedName>
        <fullName evidence="5">Uncharacterized protein</fullName>
    </submittedName>
</protein>
<dbReference type="FunFam" id="1.10.10.10:FF:000322">
    <property type="entry name" value="Probable disease resistance protein At1g63360"/>
    <property type="match status" value="1"/>
</dbReference>
<dbReference type="Pfam" id="PF23598">
    <property type="entry name" value="LRR_14"/>
    <property type="match status" value="1"/>
</dbReference>
<dbReference type="GO" id="GO:0009626">
    <property type="term" value="P:plant-type hypersensitive response"/>
    <property type="evidence" value="ECO:0007669"/>
    <property type="project" value="UniProtKB-ARBA"/>
</dbReference>
<name>A0A8T0PX19_PANVG</name>
<gene>
    <name evidence="5" type="ORF">PVAP13_8KG338400</name>
</gene>
<dbReference type="EMBL" id="CM029051">
    <property type="protein sequence ID" value="KAG2563486.1"/>
    <property type="molecule type" value="Genomic_DNA"/>
</dbReference>
<reference evidence="5" key="1">
    <citation type="submission" date="2020-05" db="EMBL/GenBank/DDBJ databases">
        <title>WGS assembly of Panicum virgatum.</title>
        <authorList>
            <person name="Lovell J.T."/>
            <person name="Jenkins J."/>
            <person name="Shu S."/>
            <person name="Juenger T.E."/>
            <person name="Schmutz J."/>
        </authorList>
    </citation>
    <scope>NUCLEOTIDE SEQUENCE</scope>
    <source>
        <strain evidence="5">AP13</strain>
    </source>
</reference>